<dbReference type="STRING" id="764103.G7E158"/>
<comment type="caution">
    <text evidence="13">The sequence shown here is derived from an EMBL/GenBank/DDBJ whole genome shotgun (WGS) entry which is preliminary data.</text>
</comment>
<dbReference type="PROSITE" id="PS51384">
    <property type="entry name" value="FAD_FR"/>
    <property type="match status" value="1"/>
</dbReference>
<reference evidence="13 14" key="1">
    <citation type="journal article" date="2011" name="J. Gen. Appl. Microbiol.">
        <title>Draft genome sequencing of the enigmatic basidiomycete Mixia osmundae.</title>
        <authorList>
            <person name="Nishida H."/>
            <person name="Nagatsuka Y."/>
            <person name="Sugiyama J."/>
        </authorList>
    </citation>
    <scope>NUCLEOTIDE SEQUENCE [LARGE SCALE GENOMIC DNA]</scope>
    <source>
        <strain evidence="14">CBS 9802 / IAM 14324 / JCM 22182 / KY 12970</strain>
    </source>
</reference>
<dbReference type="InterPro" id="IPR013112">
    <property type="entry name" value="FAD-bd_8"/>
</dbReference>
<dbReference type="Pfam" id="PF08022">
    <property type="entry name" value="FAD_binding_8"/>
    <property type="match status" value="1"/>
</dbReference>
<dbReference type="EC" id="1.16.1.9" evidence="2"/>
<evidence type="ECO:0000256" key="6">
    <source>
        <dbReference type="ARBA" id="ARBA00022989"/>
    </source>
</evidence>
<keyword evidence="5 11" id="KW-0812">Transmembrane</keyword>
<evidence type="ECO:0000256" key="5">
    <source>
        <dbReference type="ARBA" id="ARBA00022692"/>
    </source>
</evidence>
<dbReference type="InterPro" id="IPR051410">
    <property type="entry name" value="Ferric/Cupric_Reductase"/>
</dbReference>
<dbReference type="PANTHER" id="PTHR32361">
    <property type="entry name" value="FERRIC/CUPRIC REDUCTASE TRANSMEMBRANE COMPONENT"/>
    <property type="match status" value="1"/>
</dbReference>
<evidence type="ECO:0000256" key="8">
    <source>
        <dbReference type="ARBA" id="ARBA00023136"/>
    </source>
</evidence>
<comment type="subcellular location">
    <subcellularLocation>
        <location evidence="1">Cell membrane</location>
        <topology evidence="1">Multi-pass membrane protein</topology>
    </subcellularLocation>
</comment>
<keyword evidence="3" id="KW-0813">Transport</keyword>
<dbReference type="GO" id="GO:0052851">
    <property type="term" value="F:ferric-chelate reductase (NADPH) activity"/>
    <property type="evidence" value="ECO:0007669"/>
    <property type="project" value="UniProtKB-EC"/>
</dbReference>
<evidence type="ECO:0000313" key="13">
    <source>
        <dbReference type="EMBL" id="GAA96568.1"/>
    </source>
</evidence>
<dbReference type="SUPFAM" id="SSF63380">
    <property type="entry name" value="Riboflavin synthase domain-like"/>
    <property type="match status" value="1"/>
</dbReference>
<evidence type="ECO:0000256" key="3">
    <source>
        <dbReference type="ARBA" id="ARBA00022448"/>
    </source>
</evidence>
<dbReference type="AlphaFoldDB" id="G7E158"/>
<evidence type="ECO:0000256" key="1">
    <source>
        <dbReference type="ARBA" id="ARBA00004651"/>
    </source>
</evidence>
<dbReference type="HOGENOM" id="CLU_918559_0_0_1"/>
<keyword evidence="9" id="KW-0325">Glycoprotein</keyword>
<evidence type="ECO:0000256" key="10">
    <source>
        <dbReference type="ARBA" id="ARBA00048483"/>
    </source>
</evidence>
<dbReference type="Proteomes" id="UP000009131">
    <property type="component" value="Unassembled WGS sequence"/>
</dbReference>
<dbReference type="EMBL" id="BABT02000102">
    <property type="protein sequence ID" value="GAA96568.1"/>
    <property type="molecule type" value="Genomic_DNA"/>
</dbReference>
<keyword evidence="8 11" id="KW-0472">Membrane</keyword>
<dbReference type="CDD" id="cd06186">
    <property type="entry name" value="NOX_Duox_like_FAD_NADP"/>
    <property type="match status" value="1"/>
</dbReference>
<dbReference type="InParanoid" id="G7E158"/>
<feature type="transmembrane region" description="Helical" evidence="11">
    <location>
        <begin position="35"/>
        <end position="57"/>
    </location>
</feature>
<dbReference type="eggNOG" id="KOG0039">
    <property type="taxonomic scope" value="Eukaryota"/>
</dbReference>
<evidence type="ECO:0000256" key="9">
    <source>
        <dbReference type="ARBA" id="ARBA00023180"/>
    </source>
</evidence>
<dbReference type="Gene3D" id="2.40.30.10">
    <property type="entry name" value="Translation factors"/>
    <property type="match status" value="1"/>
</dbReference>
<sequence length="303" mass="33261">MQTKTDQQVTRSMEASDTLTDGRAWLAAQSRYTPYYLLFVLLIGLALGSIATVIKILTGDCSRRARNLHSEGSLDLQAHHAARLANVNVLLVIALASKNNAISWLTGLSYQTLNTLHRWAARVLLLLALVHIVLGFALQALDRLIRLARIIHHAYCSAITTEDAATITKLAGELLRVSVRTKMSWKPGQFVYLHLPAVAPGGHPFSVANIPSDNGDNQLELLIRAQGGLTRRLWNLPEQDRDLEKADSDSALRLRRCLIEGPYGAAEHTHHFASVLLISDTADYICLVDQGSVPSSRYCGSAL</sequence>
<dbReference type="RefSeq" id="XP_014567387.1">
    <property type="nucleotide sequence ID" value="XM_014711901.1"/>
</dbReference>
<keyword evidence="4" id="KW-1003">Cell membrane</keyword>
<gene>
    <name evidence="13" type="primary">Mo03237</name>
    <name evidence="13" type="ORF">E5Q_03237</name>
</gene>
<keyword evidence="14" id="KW-1185">Reference proteome</keyword>
<comment type="catalytic activity">
    <reaction evidence="10">
        <text>2 a Fe(II)-siderophore + NADP(+) + H(+) = 2 a Fe(III)-siderophore + NADPH</text>
        <dbReference type="Rhea" id="RHEA:28795"/>
        <dbReference type="Rhea" id="RHEA-COMP:11342"/>
        <dbReference type="Rhea" id="RHEA-COMP:11344"/>
        <dbReference type="ChEBI" id="CHEBI:15378"/>
        <dbReference type="ChEBI" id="CHEBI:29033"/>
        <dbReference type="ChEBI" id="CHEBI:29034"/>
        <dbReference type="ChEBI" id="CHEBI:57783"/>
        <dbReference type="ChEBI" id="CHEBI:58349"/>
        <dbReference type="EC" id="1.16.1.9"/>
    </reaction>
</comment>
<evidence type="ECO:0000256" key="7">
    <source>
        <dbReference type="ARBA" id="ARBA00023065"/>
    </source>
</evidence>
<dbReference type="GO" id="GO:0005886">
    <property type="term" value="C:plasma membrane"/>
    <property type="evidence" value="ECO:0007669"/>
    <property type="project" value="UniProtKB-SubCell"/>
</dbReference>
<dbReference type="GO" id="GO:0006879">
    <property type="term" value="P:intracellular iron ion homeostasis"/>
    <property type="evidence" value="ECO:0007669"/>
    <property type="project" value="TreeGrafter"/>
</dbReference>
<dbReference type="InterPro" id="IPR017927">
    <property type="entry name" value="FAD-bd_FR_type"/>
</dbReference>
<proteinExistence type="predicted"/>
<reference evidence="13 14" key="2">
    <citation type="journal article" date="2012" name="Open Biol.">
        <title>Characteristics of nucleosomes and linker DNA regions on the genome of the basidiomycete Mixia osmundae revealed by mono- and dinucleosome mapping.</title>
        <authorList>
            <person name="Nishida H."/>
            <person name="Kondo S."/>
            <person name="Matsumoto T."/>
            <person name="Suzuki Y."/>
            <person name="Yoshikawa H."/>
            <person name="Taylor T.D."/>
            <person name="Sugiyama J."/>
        </authorList>
    </citation>
    <scope>NUCLEOTIDE SEQUENCE [LARGE SCALE GENOMIC DNA]</scope>
    <source>
        <strain evidence="14">CBS 9802 / IAM 14324 / JCM 22182 / KY 12970</strain>
    </source>
</reference>
<evidence type="ECO:0000256" key="11">
    <source>
        <dbReference type="SAM" id="Phobius"/>
    </source>
</evidence>
<dbReference type="InterPro" id="IPR017938">
    <property type="entry name" value="Riboflavin_synthase-like_b-brl"/>
</dbReference>
<dbReference type="GO" id="GO:0006826">
    <property type="term" value="P:iron ion transport"/>
    <property type="evidence" value="ECO:0007669"/>
    <property type="project" value="TreeGrafter"/>
</dbReference>
<feature type="transmembrane region" description="Helical" evidence="11">
    <location>
        <begin position="119"/>
        <end position="141"/>
    </location>
</feature>
<dbReference type="OrthoDB" id="4494341at2759"/>
<feature type="domain" description="FAD-binding FR-type" evidence="12">
    <location>
        <begin position="149"/>
        <end position="269"/>
    </location>
</feature>
<dbReference type="InterPro" id="IPR013130">
    <property type="entry name" value="Fe3_Rdtase_TM_dom"/>
</dbReference>
<organism evidence="13 14">
    <name type="scientific">Mixia osmundae (strain CBS 9802 / IAM 14324 / JCM 22182 / KY 12970)</name>
    <dbReference type="NCBI Taxonomy" id="764103"/>
    <lineage>
        <taxon>Eukaryota</taxon>
        <taxon>Fungi</taxon>
        <taxon>Dikarya</taxon>
        <taxon>Basidiomycota</taxon>
        <taxon>Pucciniomycotina</taxon>
        <taxon>Mixiomycetes</taxon>
        <taxon>Mixiales</taxon>
        <taxon>Mixiaceae</taxon>
        <taxon>Mixia</taxon>
    </lineage>
</organism>
<evidence type="ECO:0000256" key="4">
    <source>
        <dbReference type="ARBA" id="ARBA00022475"/>
    </source>
</evidence>
<keyword evidence="6 11" id="KW-1133">Transmembrane helix</keyword>
<dbReference type="Pfam" id="PF01794">
    <property type="entry name" value="Ferric_reduct"/>
    <property type="match status" value="1"/>
</dbReference>
<evidence type="ECO:0000259" key="12">
    <source>
        <dbReference type="PROSITE" id="PS51384"/>
    </source>
</evidence>
<dbReference type="GO" id="GO:0015677">
    <property type="term" value="P:copper ion import"/>
    <property type="evidence" value="ECO:0007669"/>
    <property type="project" value="TreeGrafter"/>
</dbReference>
<keyword evidence="7" id="KW-0406">Ion transport</keyword>
<evidence type="ECO:0000313" key="14">
    <source>
        <dbReference type="Proteomes" id="UP000009131"/>
    </source>
</evidence>
<accession>G7E158</accession>
<name>G7E158_MIXOS</name>
<protein>
    <recommendedName>
        <fullName evidence="2">ferric-chelate reductase (NADPH)</fullName>
        <ecNumber evidence="2">1.16.1.9</ecNumber>
    </recommendedName>
</protein>
<evidence type="ECO:0000256" key="2">
    <source>
        <dbReference type="ARBA" id="ARBA00012668"/>
    </source>
</evidence>
<dbReference type="PANTHER" id="PTHR32361:SF9">
    <property type="entry name" value="FERRIC REDUCTASE TRANSMEMBRANE COMPONENT 3-RELATED"/>
    <property type="match status" value="1"/>
</dbReference>